<evidence type="ECO:0000313" key="4">
    <source>
        <dbReference type="EMBL" id="TPN88765.1"/>
    </source>
</evidence>
<keyword evidence="5" id="KW-1185">Reference proteome</keyword>
<dbReference type="InterPro" id="IPR000073">
    <property type="entry name" value="AB_hydrolase_1"/>
</dbReference>
<evidence type="ECO:0000256" key="1">
    <source>
        <dbReference type="ARBA" id="ARBA00022963"/>
    </source>
</evidence>
<accession>A0A504JK90</accession>
<proteinExistence type="predicted"/>
<gene>
    <name evidence="4" type="ORF">FHK87_00705</name>
</gene>
<dbReference type="EMBL" id="VFWZ01000001">
    <property type="protein sequence ID" value="TPN88765.1"/>
    <property type="molecule type" value="Genomic_DNA"/>
</dbReference>
<comment type="caution">
    <text evidence="4">The sequence shown here is derived from an EMBL/GenBank/DDBJ whole genome shotgun (WGS) entry which is preliminary data.</text>
</comment>
<sequence length="290" mass="33500">MLKEHLYHIETKDNEKIALWKLSPKTSSERHIFLTHGTFSNRKICSGIASYLTEQGFTCWIMEWRNHGESSKAQKDFNFETIAKYDLKSTFEFVFNDQNIQNIDCLAHSGGGIALTMLLINNKSYHSKINSITLFGVQAFGAGMELNNRMKILAGKYLTALLGFVPAKTAGSTEHRESYYTMKQWFDWNLKHNFVGENGFDYMSKMNEIKIPILSICASGDNFIAPKVGCEKYLNAFENKENQLVYLSKESGNLENYNHSRILKSQNSKKEIWPIVTQWINNKNYYQHRV</sequence>
<dbReference type="Gene3D" id="3.40.50.1820">
    <property type="entry name" value="alpha/beta hydrolase"/>
    <property type="match status" value="1"/>
</dbReference>
<dbReference type="OrthoDB" id="9780932at2"/>
<evidence type="ECO:0000256" key="2">
    <source>
        <dbReference type="ARBA" id="ARBA00023098"/>
    </source>
</evidence>
<evidence type="ECO:0000259" key="3">
    <source>
        <dbReference type="Pfam" id="PF00561"/>
    </source>
</evidence>
<dbReference type="AlphaFoldDB" id="A0A504JK90"/>
<dbReference type="SUPFAM" id="SSF53474">
    <property type="entry name" value="alpha/beta-Hydrolases"/>
    <property type="match status" value="1"/>
</dbReference>
<dbReference type="GO" id="GO:0016042">
    <property type="term" value="P:lipid catabolic process"/>
    <property type="evidence" value="ECO:0007669"/>
    <property type="project" value="UniProtKB-KW"/>
</dbReference>
<protein>
    <submittedName>
        <fullName evidence="4">Alpha/beta hydrolase</fullName>
    </submittedName>
</protein>
<dbReference type="GO" id="GO:0016787">
    <property type="term" value="F:hydrolase activity"/>
    <property type="evidence" value="ECO:0007669"/>
    <property type="project" value="UniProtKB-KW"/>
</dbReference>
<dbReference type="Proteomes" id="UP000315540">
    <property type="component" value="Unassembled WGS sequence"/>
</dbReference>
<dbReference type="PANTHER" id="PTHR11005">
    <property type="entry name" value="LYSOSOMAL ACID LIPASE-RELATED"/>
    <property type="match status" value="1"/>
</dbReference>
<keyword evidence="2" id="KW-0443">Lipid metabolism</keyword>
<dbReference type="Pfam" id="PF00561">
    <property type="entry name" value="Abhydrolase_1"/>
    <property type="match status" value="1"/>
</dbReference>
<keyword evidence="1" id="KW-0442">Lipid degradation</keyword>
<name>A0A504JK90_9FLAO</name>
<reference evidence="4 5" key="1">
    <citation type="submission" date="2019-06" db="EMBL/GenBank/DDBJ databases">
        <authorList>
            <person name="Meng X."/>
        </authorList>
    </citation>
    <scope>NUCLEOTIDE SEQUENCE [LARGE SCALE GENOMIC DNA]</scope>
    <source>
        <strain evidence="4 5">M625</strain>
    </source>
</reference>
<feature type="domain" description="AB hydrolase-1" evidence="3">
    <location>
        <begin position="31"/>
        <end position="165"/>
    </location>
</feature>
<dbReference type="InterPro" id="IPR029058">
    <property type="entry name" value="AB_hydrolase_fold"/>
</dbReference>
<organism evidence="4 5">
    <name type="scientific">Aquimarina algicola</name>
    <dbReference type="NCBI Taxonomy" id="2589995"/>
    <lineage>
        <taxon>Bacteria</taxon>
        <taxon>Pseudomonadati</taxon>
        <taxon>Bacteroidota</taxon>
        <taxon>Flavobacteriia</taxon>
        <taxon>Flavobacteriales</taxon>
        <taxon>Flavobacteriaceae</taxon>
        <taxon>Aquimarina</taxon>
    </lineage>
</organism>
<keyword evidence="4" id="KW-0378">Hydrolase</keyword>
<evidence type="ECO:0000313" key="5">
    <source>
        <dbReference type="Proteomes" id="UP000315540"/>
    </source>
</evidence>